<gene>
    <name evidence="2" type="ORF">BCY86_02515</name>
</gene>
<dbReference type="GO" id="GO:0016054">
    <property type="term" value="P:organic acid catabolic process"/>
    <property type="evidence" value="ECO:0007669"/>
    <property type="project" value="UniProtKB-ARBA"/>
</dbReference>
<dbReference type="InterPro" id="IPR006115">
    <property type="entry name" value="6PGDH_NADP-bd"/>
</dbReference>
<dbReference type="Pfam" id="PF03446">
    <property type="entry name" value="NAD_binding_2"/>
    <property type="match status" value="1"/>
</dbReference>
<dbReference type="SUPFAM" id="SSF51735">
    <property type="entry name" value="NAD(P)-binding Rossmann-fold domains"/>
    <property type="match status" value="1"/>
</dbReference>
<keyword evidence="3" id="KW-1185">Reference proteome</keyword>
<sequence length="92" mass="10890">MEKLCKRLMRQMMLCEERFYILISFNEQLSPQSGQFFMFFFVFQINESMHYASVKIKSMMKHIGVIGLGIMGAPMAQRLLEHGSFILRIFKE</sequence>
<name>A0A1L6MVX0_9BACT</name>
<dbReference type="OrthoDB" id="9777604at2"/>
<dbReference type="RefSeq" id="WP_075276319.1">
    <property type="nucleotide sequence ID" value="NZ_CP016908.1"/>
</dbReference>
<evidence type="ECO:0000313" key="3">
    <source>
        <dbReference type="Proteomes" id="UP000185544"/>
    </source>
</evidence>
<evidence type="ECO:0000259" key="1">
    <source>
        <dbReference type="Pfam" id="PF03446"/>
    </source>
</evidence>
<dbReference type="STRING" id="1882918.BCY86_02515"/>
<protein>
    <recommendedName>
        <fullName evidence="1">6-phosphogluconate dehydrogenase NADP-binding domain-containing protein</fullName>
    </recommendedName>
</protein>
<evidence type="ECO:0000313" key="2">
    <source>
        <dbReference type="EMBL" id="APR99672.1"/>
    </source>
</evidence>
<accession>A0A1L6MVX0</accession>
<dbReference type="Proteomes" id="UP000185544">
    <property type="component" value="Chromosome"/>
</dbReference>
<dbReference type="GO" id="GO:0016491">
    <property type="term" value="F:oxidoreductase activity"/>
    <property type="evidence" value="ECO:0007669"/>
    <property type="project" value="InterPro"/>
</dbReference>
<feature type="domain" description="6-phosphogluconate dehydrogenase NADP-binding" evidence="1">
    <location>
        <begin position="63"/>
        <end position="84"/>
    </location>
</feature>
<proteinExistence type="predicted"/>
<dbReference type="InterPro" id="IPR036291">
    <property type="entry name" value="NAD(P)-bd_dom_sf"/>
</dbReference>
<dbReference type="Gene3D" id="3.40.50.720">
    <property type="entry name" value="NAD(P)-binding Rossmann-like Domain"/>
    <property type="match status" value="1"/>
</dbReference>
<dbReference type="AlphaFoldDB" id="A0A1L6MVX0"/>
<dbReference type="GO" id="GO:0050661">
    <property type="term" value="F:NADP binding"/>
    <property type="evidence" value="ECO:0007669"/>
    <property type="project" value="InterPro"/>
</dbReference>
<organism evidence="2 3">
    <name type="scientific">Pajaroellobacter abortibovis</name>
    <dbReference type="NCBI Taxonomy" id="1882918"/>
    <lineage>
        <taxon>Bacteria</taxon>
        <taxon>Pseudomonadati</taxon>
        <taxon>Myxococcota</taxon>
        <taxon>Polyangia</taxon>
        <taxon>Polyangiales</taxon>
        <taxon>Polyangiaceae</taxon>
    </lineage>
</organism>
<dbReference type="KEGG" id="pabo:BCY86_02515"/>
<dbReference type="EMBL" id="CP016908">
    <property type="protein sequence ID" value="APR99672.1"/>
    <property type="molecule type" value="Genomic_DNA"/>
</dbReference>
<dbReference type="InterPro" id="IPR002204">
    <property type="entry name" value="3-OH-isobutyrate_DH-rel_CS"/>
</dbReference>
<reference evidence="2 3" key="1">
    <citation type="submission" date="2016-08" db="EMBL/GenBank/DDBJ databases">
        <title>Identification and validation of antigenic proteins from Pajaroellobacter abortibovis using de-novo genome sequence assembly and reverse vaccinology.</title>
        <authorList>
            <person name="Welly B.T."/>
            <person name="Miller M.R."/>
            <person name="Stott J.L."/>
            <person name="Blanchard M.T."/>
            <person name="Islas-Trejo A.D."/>
            <person name="O'Rourke S.M."/>
            <person name="Young A.E."/>
            <person name="Medrano J.F."/>
            <person name="Van Eenennaam A.L."/>
        </authorList>
    </citation>
    <scope>NUCLEOTIDE SEQUENCE [LARGE SCALE GENOMIC DNA]</scope>
    <source>
        <strain evidence="2 3">BTF92-0548A/99-0131</strain>
    </source>
</reference>
<dbReference type="PROSITE" id="PS00895">
    <property type="entry name" value="3_HYDROXYISOBUT_DH"/>
    <property type="match status" value="1"/>
</dbReference>